<dbReference type="GO" id="GO:0035770">
    <property type="term" value="C:ribonucleoprotein granule"/>
    <property type="evidence" value="ECO:0007669"/>
    <property type="project" value="TreeGrafter"/>
</dbReference>
<dbReference type="GO" id="GO:0044528">
    <property type="term" value="P:regulation of mitochondrial mRNA stability"/>
    <property type="evidence" value="ECO:0007669"/>
    <property type="project" value="TreeGrafter"/>
</dbReference>
<dbReference type="PANTHER" id="PTHR21228">
    <property type="entry name" value="FAST LEU-RICH DOMAIN-CONTAINING"/>
    <property type="match status" value="1"/>
</dbReference>
<dbReference type="PANTHER" id="PTHR21228:SF40">
    <property type="entry name" value="LD45607P"/>
    <property type="match status" value="1"/>
</dbReference>
<name>A0A8S1IVE1_9CHLO</name>
<organism evidence="1 2">
    <name type="scientific">Ostreobium quekettii</name>
    <dbReference type="NCBI Taxonomy" id="121088"/>
    <lineage>
        <taxon>Eukaryota</taxon>
        <taxon>Viridiplantae</taxon>
        <taxon>Chlorophyta</taxon>
        <taxon>core chlorophytes</taxon>
        <taxon>Ulvophyceae</taxon>
        <taxon>TCBD clade</taxon>
        <taxon>Bryopsidales</taxon>
        <taxon>Ostreobineae</taxon>
        <taxon>Ostreobiaceae</taxon>
        <taxon>Ostreobium</taxon>
    </lineage>
</organism>
<dbReference type="EMBL" id="CAJHUC010000321">
    <property type="protein sequence ID" value="CAD7695230.1"/>
    <property type="molecule type" value="Genomic_DNA"/>
</dbReference>
<evidence type="ECO:0000313" key="1">
    <source>
        <dbReference type="EMBL" id="CAD7695230.1"/>
    </source>
</evidence>
<dbReference type="InterPro" id="IPR050870">
    <property type="entry name" value="FAST_kinase"/>
</dbReference>
<dbReference type="Proteomes" id="UP000708148">
    <property type="component" value="Unassembled WGS sequence"/>
</dbReference>
<proteinExistence type="predicted"/>
<keyword evidence="2" id="KW-1185">Reference proteome</keyword>
<dbReference type="GO" id="GO:0003723">
    <property type="term" value="F:RNA binding"/>
    <property type="evidence" value="ECO:0007669"/>
    <property type="project" value="TreeGrafter"/>
</dbReference>
<gene>
    <name evidence="1" type="ORF">OSTQU699_LOCUS591</name>
</gene>
<sequence length="656" mass="72707">MPPVVTSLEAFSSSGLWGSLLRGASRLWPIAAVVDEASRLMCLAARGVGAPDGCAPAGPPGSAAEDKGAAKAPAASRRVWDSYRNFSTQSPLPPDTAYGHPAELGMDKVELNWRIVSLASKTLHEIRARPGDDVALLDLMVVDFQGLLLAHRHTVSGVNVATMVHRMGRICSKEHLKRRAMEAHSGFLGRLLSLVYLKSTELRSQNISNVVWGLGKLGARLRGLPEMASLDMVLQELSSRAADQINDFRPQNLSNLVTGLAHLEDSHSQKLLAVIARATKPQIDSFKNQEIVNLLWGLSKLGYLDVEGLFPTAIDSVRGRLATLKPQELSSFLWALAAMGHTECADVVTEVLQQIVPEDGARPLGPQALSCLMWSASAMKFRPQDKEVRELLGQASSSLENFTPQNVFMCLYAAAEFHCNIPAFAQAAKAYFMKHWRRLSPQDIMNCIHSLMVLDDLDLRTLLQAVNYAEMWPGHLNERDKRQLYQCILHFRLFYPEVSTERLMSQRLEEECRMLWEGRQKTSPVPRFVLDALVVLEHAGNVCSSRQVVAGVVNTSTVQLPNGRRFAVEGIYIPRGFKNTGALNGRYLWKERVLERLGWPVARLHMEAWSELTSQNDKLRFLGEIMVAAVQRMARNARNLGRGAGSGERGHGRTNS</sequence>
<accession>A0A8S1IVE1</accession>
<dbReference type="GO" id="GO:0000963">
    <property type="term" value="P:mitochondrial RNA processing"/>
    <property type="evidence" value="ECO:0007669"/>
    <property type="project" value="TreeGrafter"/>
</dbReference>
<reference evidence="1" key="1">
    <citation type="submission" date="2020-12" db="EMBL/GenBank/DDBJ databases">
        <authorList>
            <person name="Iha C."/>
        </authorList>
    </citation>
    <scope>NUCLEOTIDE SEQUENCE</scope>
</reference>
<evidence type="ECO:0008006" key="3">
    <source>
        <dbReference type="Google" id="ProtNLM"/>
    </source>
</evidence>
<comment type="caution">
    <text evidence="1">The sequence shown here is derived from an EMBL/GenBank/DDBJ whole genome shotgun (WGS) entry which is preliminary data.</text>
</comment>
<protein>
    <recommendedName>
        <fullName evidence="3">RAP domain-containing protein</fullName>
    </recommendedName>
</protein>
<dbReference type="AlphaFoldDB" id="A0A8S1IVE1"/>
<dbReference type="GO" id="GO:0005759">
    <property type="term" value="C:mitochondrial matrix"/>
    <property type="evidence" value="ECO:0007669"/>
    <property type="project" value="TreeGrafter"/>
</dbReference>
<evidence type="ECO:0000313" key="2">
    <source>
        <dbReference type="Proteomes" id="UP000708148"/>
    </source>
</evidence>
<dbReference type="OrthoDB" id="5955355at2759"/>